<dbReference type="GO" id="GO:0030554">
    <property type="term" value="F:adenyl nucleotide binding"/>
    <property type="evidence" value="ECO:0007669"/>
    <property type="project" value="UniProtKB-ARBA"/>
</dbReference>
<dbReference type="GO" id="GO:0008270">
    <property type="term" value="F:zinc ion binding"/>
    <property type="evidence" value="ECO:0007669"/>
    <property type="project" value="InterPro"/>
</dbReference>
<dbReference type="InterPro" id="IPR036291">
    <property type="entry name" value="NAD(P)-bd_dom_sf"/>
</dbReference>
<dbReference type="Pfam" id="PF00107">
    <property type="entry name" value="ADH_zinc_N"/>
    <property type="match status" value="1"/>
</dbReference>
<proteinExistence type="inferred from homology"/>
<evidence type="ECO:0000259" key="5">
    <source>
        <dbReference type="SMART" id="SM00829"/>
    </source>
</evidence>
<dbReference type="EMBL" id="FOOQ01000001">
    <property type="protein sequence ID" value="SFG02944.1"/>
    <property type="molecule type" value="Genomic_DNA"/>
</dbReference>
<dbReference type="Gene3D" id="3.90.180.10">
    <property type="entry name" value="Medium-chain alcohol dehydrogenases, catalytic domain"/>
    <property type="match status" value="1"/>
</dbReference>
<feature type="domain" description="Enoyl reductase (ER)" evidence="5">
    <location>
        <begin position="10"/>
        <end position="350"/>
    </location>
</feature>
<keyword evidence="7" id="KW-1185">Reference proteome</keyword>
<dbReference type="SMART" id="SM00829">
    <property type="entry name" value="PKS_ER"/>
    <property type="match status" value="1"/>
</dbReference>
<dbReference type="OrthoDB" id="73567at2157"/>
<dbReference type="GO" id="GO:0043168">
    <property type="term" value="F:anion binding"/>
    <property type="evidence" value="ECO:0007669"/>
    <property type="project" value="UniProtKB-ARBA"/>
</dbReference>
<evidence type="ECO:0000313" key="7">
    <source>
        <dbReference type="Proteomes" id="UP000198876"/>
    </source>
</evidence>
<comment type="cofactor">
    <cofactor evidence="4">
        <name>Zn(2+)</name>
        <dbReference type="ChEBI" id="CHEBI:29105"/>
    </cofactor>
</comment>
<dbReference type="GO" id="GO:0044281">
    <property type="term" value="P:small molecule metabolic process"/>
    <property type="evidence" value="ECO:0007669"/>
    <property type="project" value="UniProtKB-ARBA"/>
</dbReference>
<reference evidence="7" key="1">
    <citation type="submission" date="2016-10" db="EMBL/GenBank/DDBJ databases">
        <authorList>
            <person name="Varghese N."/>
            <person name="Submissions S."/>
        </authorList>
    </citation>
    <scope>NUCLEOTIDE SEQUENCE [LARGE SCALE GENOMIC DNA]</scope>
    <source>
        <strain evidence="7">CGMCC 1.7739</strain>
    </source>
</reference>
<evidence type="ECO:0000256" key="1">
    <source>
        <dbReference type="ARBA" id="ARBA00022723"/>
    </source>
</evidence>
<dbReference type="InterPro" id="IPR020843">
    <property type="entry name" value="ER"/>
</dbReference>
<dbReference type="InterPro" id="IPR002328">
    <property type="entry name" value="ADH_Zn_CS"/>
</dbReference>
<keyword evidence="2 4" id="KW-0862">Zinc</keyword>
<dbReference type="GO" id="GO:0016616">
    <property type="term" value="F:oxidoreductase activity, acting on the CH-OH group of donors, NAD or NADP as acceptor"/>
    <property type="evidence" value="ECO:0007669"/>
    <property type="project" value="UniProtKB-ARBA"/>
</dbReference>
<accession>A0A1I2NGC7</accession>
<dbReference type="GO" id="GO:0051262">
    <property type="term" value="P:protein tetramerization"/>
    <property type="evidence" value="ECO:0007669"/>
    <property type="project" value="UniProtKB-ARBA"/>
</dbReference>
<dbReference type="InterPro" id="IPR013154">
    <property type="entry name" value="ADH-like_N"/>
</dbReference>
<dbReference type="Pfam" id="PF08240">
    <property type="entry name" value="ADH_N"/>
    <property type="match status" value="1"/>
</dbReference>
<comment type="similarity">
    <text evidence="4">Belongs to the zinc-containing alcohol dehydrogenase family.</text>
</comment>
<evidence type="ECO:0000256" key="2">
    <source>
        <dbReference type="ARBA" id="ARBA00022833"/>
    </source>
</evidence>
<dbReference type="PROSITE" id="PS00059">
    <property type="entry name" value="ADH_ZINC"/>
    <property type="match status" value="1"/>
</dbReference>
<evidence type="ECO:0000256" key="4">
    <source>
        <dbReference type="RuleBase" id="RU361277"/>
    </source>
</evidence>
<dbReference type="RefSeq" id="WP_092889742.1">
    <property type="nucleotide sequence ID" value="NZ_FOOQ01000001.1"/>
</dbReference>
<evidence type="ECO:0000256" key="3">
    <source>
        <dbReference type="ARBA" id="ARBA00023002"/>
    </source>
</evidence>
<name>A0A1I2NGC7_9EURY</name>
<dbReference type="InterPro" id="IPR013149">
    <property type="entry name" value="ADH-like_C"/>
</dbReference>
<dbReference type="SUPFAM" id="SSF50129">
    <property type="entry name" value="GroES-like"/>
    <property type="match status" value="1"/>
</dbReference>
<dbReference type="PANTHER" id="PTHR43401:SF5">
    <property type="entry name" value="ALCOHOL DEHYDROGENASE-RELATED"/>
    <property type="match status" value="1"/>
</dbReference>
<dbReference type="AlphaFoldDB" id="A0A1I2NGC7"/>
<dbReference type="CDD" id="cd08260">
    <property type="entry name" value="Zn_ADH6"/>
    <property type="match status" value="1"/>
</dbReference>
<dbReference type="Proteomes" id="UP000198876">
    <property type="component" value="Unassembled WGS sequence"/>
</dbReference>
<protein>
    <submittedName>
        <fullName evidence="6">Alcohol dehydrogenase</fullName>
    </submittedName>
</protein>
<sequence>MRAAVFTDHGEPLEIRDVAEPRPDPTGVVVETDVCGICRSDWHAWQGDPVWKSRGLPEGHVLGHEPAGVVVDVGEEVEHVREGDRVTVPFNLADGTCPSCRNAHSNTCDNRIPLGLAPESKGAFAEQFHVPWADFNVVPLPDGVSQVEMAGMGCRFMTSFHGLVHRADVTAGDWVAVHGCGGVGLSAVHVADALGANVVAVDLFDEKLAFAEELGAVETVNAEAVADVPDEVAAITNGGADVSVDALGIAETCRNSVRCLRNHGQHVQIGLTSSDEGGEVPLPTDRMVLGEIDFLGAVGMPRPRYDEIFRMIEHGKLDPAAVVSERVSLEEVPETLDSMTDFGTTGIPVVEF</sequence>
<organism evidence="6 7">
    <name type="scientific">Halopelagius inordinatus</name>
    <dbReference type="NCBI Taxonomy" id="553467"/>
    <lineage>
        <taxon>Archaea</taxon>
        <taxon>Methanobacteriati</taxon>
        <taxon>Methanobacteriota</taxon>
        <taxon>Stenosarchaea group</taxon>
        <taxon>Halobacteria</taxon>
        <taxon>Halobacteriales</taxon>
        <taxon>Haloferacaceae</taxon>
    </lineage>
</organism>
<dbReference type="InterPro" id="IPR011032">
    <property type="entry name" value="GroES-like_sf"/>
</dbReference>
<keyword evidence="3" id="KW-0560">Oxidoreductase</keyword>
<dbReference type="SUPFAM" id="SSF51735">
    <property type="entry name" value="NAD(P)-binding Rossmann-fold domains"/>
    <property type="match status" value="1"/>
</dbReference>
<dbReference type="STRING" id="553467.SAMN04488063_1186"/>
<evidence type="ECO:0000313" key="6">
    <source>
        <dbReference type="EMBL" id="SFG02944.1"/>
    </source>
</evidence>
<keyword evidence="1 4" id="KW-0479">Metal-binding</keyword>
<dbReference type="PANTHER" id="PTHR43401">
    <property type="entry name" value="L-THREONINE 3-DEHYDROGENASE"/>
    <property type="match status" value="1"/>
</dbReference>
<gene>
    <name evidence="6" type="ORF">SAMN04488063_1186</name>
</gene>
<dbReference type="InterPro" id="IPR050129">
    <property type="entry name" value="Zn_alcohol_dh"/>
</dbReference>